<dbReference type="EMBL" id="BMAO01039564">
    <property type="protein sequence ID" value="GFR32353.1"/>
    <property type="molecule type" value="Genomic_DNA"/>
</dbReference>
<gene>
    <name evidence="2" type="primary">AVEN_233966_1</name>
    <name evidence="2" type="ORF">TNCT_544581</name>
</gene>
<feature type="compositionally biased region" description="Basic residues" evidence="1">
    <location>
        <begin position="347"/>
        <end position="356"/>
    </location>
</feature>
<evidence type="ECO:0000313" key="2">
    <source>
        <dbReference type="EMBL" id="GFR32353.1"/>
    </source>
</evidence>
<proteinExistence type="predicted"/>
<protein>
    <submittedName>
        <fullName evidence="2">Uncharacterized protein</fullName>
    </submittedName>
</protein>
<dbReference type="OrthoDB" id="6428614at2759"/>
<dbReference type="Proteomes" id="UP000887116">
    <property type="component" value="Unassembled WGS sequence"/>
</dbReference>
<name>A0A8X6HZ45_TRICU</name>
<feature type="region of interest" description="Disordered" evidence="1">
    <location>
        <begin position="326"/>
        <end position="356"/>
    </location>
</feature>
<accession>A0A8X6HZ45</accession>
<evidence type="ECO:0000256" key="1">
    <source>
        <dbReference type="SAM" id="MobiDB-lite"/>
    </source>
</evidence>
<organism evidence="2 3">
    <name type="scientific">Trichonephila clavata</name>
    <name type="common">Joro spider</name>
    <name type="synonym">Nephila clavata</name>
    <dbReference type="NCBI Taxonomy" id="2740835"/>
    <lineage>
        <taxon>Eukaryota</taxon>
        <taxon>Metazoa</taxon>
        <taxon>Ecdysozoa</taxon>
        <taxon>Arthropoda</taxon>
        <taxon>Chelicerata</taxon>
        <taxon>Arachnida</taxon>
        <taxon>Araneae</taxon>
        <taxon>Araneomorphae</taxon>
        <taxon>Entelegynae</taxon>
        <taxon>Araneoidea</taxon>
        <taxon>Nephilidae</taxon>
        <taxon>Trichonephila</taxon>
    </lineage>
</organism>
<evidence type="ECO:0000313" key="3">
    <source>
        <dbReference type="Proteomes" id="UP000887116"/>
    </source>
</evidence>
<dbReference type="AlphaFoldDB" id="A0A8X6HZ45"/>
<sequence length="356" mass="42828">MRKEQVAYRILFDRELGFEVDKIEVIPSIPGWTGRAYEKTYLKGELVDLVDRLQALDPRFRFDPNFFPSRLSTSRECLLTDRQMENMLVIYQHYSVFRSENQRKAAEVIRNYLKMKKDYEKKLVHNNVMVDEITAVREKIRELRKQAKEDMYFMNFLVNFKLYKEMPVVQEIEETIPTPELAIIDESTKRKEGEIKKYKSLYEENLEEKEYFHQFLEYLEEKLKETHYRIVNAERLCMFNIEKFQYLEENVNKEMDFKYETERPAVADEKFDFKQIYWGMSGQLLAALNENTFIRKFLLTNVLPKEKDFLYLRNSLETKADEYRKIVEEATPKPPPVQPEPVDTSSKKGKKKKKKK</sequence>
<reference evidence="2" key="1">
    <citation type="submission" date="2020-07" db="EMBL/GenBank/DDBJ databases">
        <title>Multicomponent nature underlies the extraordinary mechanical properties of spider dragline silk.</title>
        <authorList>
            <person name="Kono N."/>
            <person name="Nakamura H."/>
            <person name="Mori M."/>
            <person name="Yoshida Y."/>
            <person name="Ohtoshi R."/>
            <person name="Malay A.D."/>
            <person name="Moran D.A.P."/>
            <person name="Tomita M."/>
            <person name="Numata K."/>
            <person name="Arakawa K."/>
        </authorList>
    </citation>
    <scope>NUCLEOTIDE SEQUENCE</scope>
</reference>
<comment type="caution">
    <text evidence="2">The sequence shown here is derived from an EMBL/GenBank/DDBJ whole genome shotgun (WGS) entry which is preliminary data.</text>
</comment>
<keyword evidence="3" id="KW-1185">Reference proteome</keyword>